<keyword evidence="9" id="KW-1185">Reference proteome</keyword>
<keyword evidence="2" id="KW-0732">Signal</keyword>
<accession>A0A212TKQ7</accession>
<dbReference type="InterPro" id="IPR006710">
    <property type="entry name" value="Glyco_hydro_43"/>
</dbReference>
<keyword evidence="4 7" id="KW-0326">Glycosidase</keyword>
<feature type="site" description="Important for catalytic activity, responsible for pKa modulation of the active site Glu and correct orientation of both the proton donor and substrate" evidence="6">
    <location>
        <position position="201"/>
    </location>
</feature>
<dbReference type="InterPro" id="IPR023296">
    <property type="entry name" value="Glyco_hydro_beta-prop_sf"/>
</dbReference>
<evidence type="ECO:0000313" key="9">
    <source>
        <dbReference type="Proteomes" id="UP000198131"/>
    </source>
</evidence>
<feature type="active site" description="Proton donor" evidence="5">
    <location>
        <position position="262"/>
    </location>
</feature>
<dbReference type="GO" id="GO:0005975">
    <property type="term" value="P:carbohydrate metabolic process"/>
    <property type="evidence" value="ECO:0007669"/>
    <property type="project" value="InterPro"/>
</dbReference>
<gene>
    <name evidence="8" type="ORF">SAMN06265337_1682</name>
</gene>
<evidence type="ECO:0000256" key="2">
    <source>
        <dbReference type="ARBA" id="ARBA00022729"/>
    </source>
</evidence>
<keyword evidence="3 7" id="KW-0378">Hydrolase</keyword>
<protein>
    <submittedName>
        <fullName evidence="8">Beta-xylosidase, GH43 family</fullName>
    </submittedName>
</protein>
<dbReference type="PANTHER" id="PTHR43817:SF1">
    <property type="entry name" value="HYDROLASE, FAMILY 43, PUTATIVE (AFU_ORTHOLOGUE AFUA_3G01660)-RELATED"/>
    <property type="match status" value="1"/>
</dbReference>
<dbReference type="PANTHER" id="PTHR43817">
    <property type="entry name" value="GLYCOSYL HYDROLASE"/>
    <property type="match status" value="1"/>
</dbReference>
<sequence>MNEKQPLQARTGSGCFSSGLVHKRPFSILFFMRSISRLAYVLLSGLLLSASACQQTKQTPAPVVPPVVASPTTATTFTNPLLASGPDPWVTQKDGFYYYMHTLNNRLEIWKTANMSELRTAPSKVVWTPPSTGNAAGNLWAPELHFLDGKWYIYYSAGPAGTDLGRQRTWVLENDAADPTTGTWLDKGRLFSSPEDFWAIDGTVLEQNGKRYFIWSGHNGLDGIQRIYISQMGNPWTLVGPRVELSHPEYIWENVGPPYVNEGPEILKHGGKTFLIYSASFCGTDQYALGQLTADATADPMLLASWKKSAKPVFSQDAANRAYATGHNSFFTSKDGKEDWIIYHANSNPNEGCVDKRNPRMQKFTWNADGTPNFGVPVAISAPIIKPSGE</sequence>
<evidence type="ECO:0000256" key="7">
    <source>
        <dbReference type="RuleBase" id="RU361187"/>
    </source>
</evidence>
<dbReference type="Gene3D" id="2.115.10.20">
    <property type="entry name" value="Glycosyl hydrolase domain, family 43"/>
    <property type="match status" value="1"/>
</dbReference>
<dbReference type="Pfam" id="PF04616">
    <property type="entry name" value="Glyco_hydro_43"/>
    <property type="match status" value="1"/>
</dbReference>
<evidence type="ECO:0000256" key="4">
    <source>
        <dbReference type="ARBA" id="ARBA00023295"/>
    </source>
</evidence>
<reference evidence="9" key="1">
    <citation type="submission" date="2017-06" db="EMBL/GenBank/DDBJ databases">
        <authorList>
            <person name="Varghese N."/>
            <person name="Submissions S."/>
        </authorList>
    </citation>
    <scope>NUCLEOTIDE SEQUENCE [LARGE SCALE GENOMIC DNA]</scope>
    <source>
        <strain evidence="9">DSM 11116</strain>
    </source>
</reference>
<evidence type="ECO:0000256" key="1">
    <source>
        <dbReference type="ARBA" id="ARBA00009865"/>
    </source>
</evidence>
<evidence type="ECO:0000256" key="5">
    <source>
        <dbReference type="PIRSR" id="PIRSR606710-1"/>
    </source>
</evidence>
<organism evidence="8 9">
    <name type="scientific">Hymenobacter gelipurpurascens</name>
    <dbReference type="NCBI Taxonomy" id="89968"/>
    <lineage>
        <taxon>Bacteria</taxon>
        <taxon>Pseudomonadati</taxon>
        <taxon>Bacteroidota</taxon>
        <taxon>Cytophagia</taxon>
        <taxon>Cytophagales</taxon>
        <taxon>Hymenobacteraceae</taxon>
        <taxon>Hymenobacter</taxon>
    </lineage>
</organism>
<dbReference type="AlphaFoldDB" id="A0A212TKQ7"/>
<dbReference type="InterPro" id="IPR016828">
    <property type="entry name" value="Alpha-L-arabinofuranosidase"/>
</dbReference>
<dbReference type="GO" id="GO:0004553">
    <property type="term" value="F:hydrolase activity, hydrolyzing O-glycosyl compounds"/>
    <property type="evidence" value="ECO:0007669"/>
    <property type="project" value="InterPro"/>
</dbReference>
<comment type="similarity">
    <text evidence="1 7">Belongs to the glycosyl hydrolase 43 family.</text>
</comment>
<dbReference type="Proteomes" id="UP000198131">
    <property type="component" value="Unassembled WGS sequence"/>
</dbReference>
<dbReference type="SUPFAM" id="SSF75005">
    <property type="entry name" value="Arabinanase/levansucrase/invertase"/>
    <property type="match status" value="1"/>
</dbReference>
<evidence type="ECO:0000256" key="6">
    <source>
        <dbReference type="PIRSR" id="PIRSR606710-2"/>
    </source>
</evidence>
<proteinExistence type="inferred from homology"/>
<name>A0A212TKQ7_9BACT</name>
<dbReference type="PIRSF" id="PIRSF025414">
    <property type="entry name" value="Alpha-L-arabinofuranosidase"/>
    <property type="match status" value="1"/>
</dbReference>
<feature type="active site" description="Proton acceptor" evidence="5">
    <location>
        <position position="87"/>
    </location>
</feature>
<dbReference type="EMBL" id="FYEW01000001">
    <property type="protein sequence ID" value="SNC66649.1"/>
    <property type="molecule type" value="Genomic_DNA"/>
</dbReference>
<dbReference type="CDD" id="cd18820">
    <property type="entry name" value="GH43_LbAraf43-like"/>
    <property type="match status" value="1"/>
</dbReference>
<evidence type="ECO:0000256" key="3">
    <source>
        <dbReference type="ARBA" id="ARBA00022801"/>
    </source>
</evidence>
<evidence type="ECO:0000313" key="8">
    <source>
        <dbReference type="EMBL" id="SNC66649.1"/>
    </source>
</evidence>